<dbReference type="KEGG" id="rmc:RMONA_04675"/>
<proteinExistence type="inferred from homology"/>
<dbReference type="HOGENOM" id="CLU_047123_0_0_5"/>
<evidence type="ECO:0000259" key="8">
    <source>
        <dbReference type="Pfam" id="PF04052"/>
    </source>
</evidence>
<dbReference type="Pfam" id="PF07676">
    <property type="entry name" value="PD40"/>
    <property type="match status" value="4"/>
</dbReference>
<sequence>MRNIIYFILSLLFSFTGYALETINIEHGRADPTPIAVNKFNAGSSTDNVVGHDVVKVISNDLKLSGLFRPISSASFIEEKTGIEYKPLFAAWRQINASLLVNGEVKKLESGKLKISFILWDTLLEKQLAGEILEVPETLWRRAAHKIADKIYEKITGDAGYFDTKIVYVSESSSLPKIKRIALMDYDGANNKYLTNGKSLVLTPRFARSADKIFYVSYATKRRALVYEKDLKTGKESVVGDFSGISFAPRFSPDGRKAVMSIAKNGSTHIYEIDLATKRLHKLTDGFGINTSPSYSPDGKKIVYNSDRNGVPQLYIMNSDGSDVQRISFGGGSYTAPSWSPRGDYIAFTKITRGDGGKTFNIGIMKACPQDDENSERIITSGYLVESPCWSPNGRVIMFAKGWPSRAKAPGKNKIFAIDLTGHNEREIITPADASDPEWSGVLN</sequence>
<dbReference type="PANTHER" id="PTHR36842">
    <property type="entry name" value="PROTEIN TOLB HOMOLOG"/>
    <property type="match status" value="1"/>
</dbReference>
<dbReference type="InterPro" id="IPR011042">
    <property type="entry name" value="6-blade_b-propeller_TolB-like"/>
</dbReference>
<evidence type="ECO:0000256" key="5">
    <source>
        <dbReference type="ARBA" id="ARBA00022764"/>
    </source>
</evidence>
<dbReference type="GO" id="GO:0051301">
    <property type="term" value="P:cell division"/>
    <property type="evidence" value="ECO:0007669"/>
    <property type="project" value="UniProtKB-UniRule"/>
</dbReference>
<name>A0A0B7J2Y8_9RICK</name>
<dbReference type="Proteomes" id="UP000018149">
    <property type="component" value="Chromosome I"/>
</dbReference>
<evidence type="ECO:0000313" key="9">
    <source>
        <dbReference type="EMBL" id="CEO17320.1"/>
    </source>
</evidence>
<accession>A0A0B7J2Y8</accession>
<reference evidence="9 10" key="1">
    <citation type="submission" date="2015-01" db="EMBL/GenBank/DDBJ databases">
        <title>Draft genome sequence of Rickettsia monacensis strain IrR/Munich.</title>
        <authorList>
            <person name="Felsheim R.F."/>
            <person name="Johnson S.L."/>
            <person name="Kurtti T.J."/>
            <person name="Munderloh U.G."/>
        </authorList>
    </citation>
    <scope>NUCLEOTIDE SEQUENCE [LARGE SCALE GENOMIC DNA]</scope>
    <source>
        <strain evidence="9 10">IrR/Munich</strain>
    </source>
</reference>
<dbReference type="AlphaFoldDB" id="A0A0B7J2Y8"/>
<dbReference type="STRING" id="109232.RMONA_04675"/>
<evidence type="ECO:0000256" key="1">
    <source>
        <dbReference type="ARBA" id="ARBA00004418"/>
    </source>
</evidence>
<evidence type="ECO:0000313" key="10">
    <source>
        <dbReference type="Proteomes" id="UP000018149"/>
    </source>
</evidence>
<dbReference type="EMBL" id="LN794217">
    <property type="protein sequence ID" value="CEO17320.1"/>
    <property type="molecule type" value="Genomic_DNA"/>
</dbReference>
<evidence type="ECO:0000256" key="3">
    <source>
        <dbReference type="ARBA" id="ARBA00022618"/>
    </source>
</evidence>
<keyword evidence="3 7" id="KW-0132">Cell division</keyword>
<keyword evidence="6 7" id="KW-0131">Cell cycle</keyword>
<dbReference type="SUPFAM" id="SSF69304">
    <property type="entry name" value="Tricorn protease N-terminal domain"/>
    <property type="match status" value="1"/>
</dbReference>
<evidence type="ECO:0000256" key="2">
    <source>
        <dbReference type="ARBA" id="ARBA00009820"/>
    </source>
</evidence>
<dbReference type="GO" id="GO:0017038">
    <property type="term" value="P:protein import"/>
    <property type="evidence" value="ECO:0007669"/>
    <property type="project" value="InterPro"/>
</dbReference>
<dbReference type="InterPro" id="IPR014167">
    <property type="entry name" value="Tol-Pal_TolB"/>
</dbReference>
<feature type="domain" description="TolB N-terminal" evidence="8">
    <location>
        <begin position="22"/>
        <end position="128"/>
    </location>
</feature>
<dbReference type="Pfam" id="PF04052">
    <property type="entry name" value="TolB_N"/>
    <property type="match status" value="1"/>
</dbReference>
<dbReference type="GO" id="GO:0042597">
    <property type="term" value="C:periplasmic space"/>
    <property type="evidence" value="ECO:0007669"/>
    <property type="project" value="UniProtKB-SubCell"/>
</dbReference>
<comment type="subunit">
    <text evidence="7">The Tol-Pal system is composed of five core proteins: the inner membrane proteins TolA, TolQ and TolR, the periplasmic protein TolB and the outer membrane protein Pal. They form a network linking the inner and outer membranes and the peptidoglycan layer.</text>
</comment>
<keyword evidence="10" id="KW-1185">Reference proteome</keyword>
<dbReference type="Gene3D" id="2.120.10.30">
    <property type="entry name" value="TolB, C-terminal domain"/>
    <property type="match status" value="1"/>
</dbReference>
<comment type="subcellular location">
    <subcellularLocation>
        <location evidence="1 7">Periplasm</location>
    </subcellularLocation>
</comment>
<dbReference type="InterPro" id="IPR011659">
    <property type="entry name" value="WD40"/>
</dbReference>
<organism evidence="9 10">
    <name type="scientific">Rickettsia monacensis</name>
    <dbReference type="NCBI Taxonomy" id="109232"/>
    <lineage>
        <taxon>Bacteria</taxon>
        <taxon>Pseudomonadati</taxon>
        <taxon>Pseudomonadota</taxon>
        <taxon>Alphaproteobacteria</taxon>
        <taxon>Rickettsiales</taxon>
        <taxon>Rickettsiaceae</taxon>
        <taxon>Rickettsieae</taxon>
        <taxon>Rickettsia</taxon>
        <taxon>spotted fever group</taxon>
    </lineage>
</organism>
<comment type="similarity">
    <text evidence="2 7">Belongs to the TolB family.</text>
</comment>
<evidence type="ECO:0000256" key="6">
    <source>
        <dbReference type="ARBA" id="ARBA00023306"/>
    </source>
</evidence>
<dbReference type="SUPFAM" id="SSF52964">
    <property type="entry name" value="TolB, N-terminal domain"/>
    <property type="match status" value="1"/>
</dbReference>
<evidence type="ECO:0000256" key="7">
    <source>
        <dbReference type="HAMAP-Rule" id="MF_00671"/>
    </source>
</evidence>
<keyword evidence="5 7" id="KW-0574">Periplasm</keyword>
<gene>
    <name evidence="7 9" type="primary">tolB</name>
    <name evidence="9" type="ORF">RMONA_04675</name>
</gene>
<protein>
    <recommendedName>
        <fullName evidence="7">Tol-Pal system protein TolB</fullName>
    </recommendedName>
</protein>
<evidence type="ECO:0000256" key="4">
    <source>
        <dbReference type="ARBA" id="ARBA00022729"/>
    </source>
</evidence>
<keyword evidence="4 7" id="KW-0732">Signal</keyword>
<comment type="function">
    <text evidence="7">Part of the Tol-Pal system, which plays a role in outer membrane invagination during cell division and is important for maintaining outer membrane integrity.</text>
</comment>
<dbReference type="PANTHER" id="PTHR36842:SF1">
    <property type="entry name" value="PROTEIN TOLB"/>
    <property type="match status" value="1"/>
</dbReference>
<dbReference type="HAMAP" id="MF_00671">
    <property type="entry name" value="TolB"/>
    <property type="match status" value="1"/>
</dbReference>
<dbReference type="InterPro" id="IPR007195">
    <property type="entry name" value="TolB_N"/>
</dbReference>
<dbReference type="Gene3D" id="3.40.50.10070">
    <property type="entry name" value="TolB, N-terminal domain"/>
    <property type="match status" value="1"/>
</dbReference>
<dbReference type="NCBIfam" id="TIGR02800">
    <property type="entry name" value="propeller_TolB"/>
    <property type="match status" value="1"/>
</dbReference>
<dbReference type="RefSeq" id="WP_023507753.1">
    <property type="nucleotide sequence ID" value="NZ_LN794217.1"/>
</dbReference>